<gene>
    <name evidence="5" type="ORF">ACFOS1_13385</name>
</gene>
<keyword evidence="6" id="KW-1185">Reference proteome</keyword>
<keyword evidence="2" id="KW-0175">Coiled coil</keyword>
<dbReference type="Gene3D" id="2.40.50.100">
    <property type="match status" value="1"/>
</dbReference>
<reference evidence="6" key="1">
    <citation type="journal article" date="2019" name="Int. J. Syst. Evol. Microbiol.">
        <title>The Global Catalogue of Microorganisms (GCM) 10K type strain sequencing project: providing services to taxonomists for standard genome sequencing and annotation.</title>
        <authorList>
            <consortium name="The Broad Institute Genomics Platform"/>
            <consortium name="The Broad Institute Genome Sequencing Center for Infectious Disease"/>
            <person name="Wu L."/>
            <person name="Ma J."/>
        </authorList>
    </citation>
    <scope>NUCLEOTIDE SEQUENCE [LARGE SCALE GENOMIC DNA]</scope>
    <source>
        <strain evidence="6">CECT 9128</strain>
    </source>
</reference>
<dbReference type="PANTHER" id="PTHR30469:SF33">
    <property type="entry name" value="SLR1207 PROTEIN"/>
    <property type="match status" value="1"/>
</dbReference>
<feature type="coiled-coil region" evidence="2">
    <location>
        <begin position="100"/>
        <end position="158"/>
    </location>
</feature>
<dbReference type="Gene3D" id="2.40.420.20">
    <property type="match status" value="1"/>
</dbReference>
<dbReference type="NCBIfam" id="TIGR01730">
    <property type="entry name" value="RND_mfp"/>
    <property type="match status" value="1"/>
</dbReference>
<keyword evidence="3" id="KW-1133">Transmembrane helix</keyword>
<dbReference type="EMBL" id="JBHSAS010000009">
    <property type="protein sequence ID" value="MFC4028407.1"/>
    <property type="molecule type" value="Genomic_DNA"/>
</dbReference>
<feature type="transmembrane region" description="Helical" evidence="3">
    <location>
        <begin position="7"/>
        <end position="25"/>
    </location>
</feature>
<dbReference type="InterPro" id="IPR006143">
    <property type="entry name" value="RND_pump_MFP"/>
</dbReference>
<evidence type="ECO:0000256" key="3">
    <source>
        <dbReference type="SAM" id="Phobius"/>
    </source>
</evidence>
<evidence type="ECO:0000256" key="2">
    <source>
        <dbReference type="SAM" id="Coils"/>
    </source>
</evidence>
<proteinExistence type="inferred from homology"/>
<dbReference type="Gene3D" id="2.40.30.170">
    <property type="match status" value="1"/>
</dbReference>
<comment type="caution">
    <text evidence="5">The sequence shown here is derived from an EMBL/GenBank/DDBJ whole genome shotgun (WGS) entry which is preliminary data.</text>
</comment>
<feature type="domain" description="YbhG-like alpha-helical hairpin" evidence="4">
    <location>
        <begin position="103"/>
        <end position="166"/>
    </location>
</feature>
<dbReference type="Gene3D" id="1.10.287.470">
    <property type="entry name" value="Helix hairpin bin"/>
    <property type="match status" value="1"/>
</dbReference>
<dbReference type="Proteomes" id="UP001595793">
    <property type="component" value="Unassembled WGS sequence"/>
</dbReference>
<dbReference type="Pfam" id="PF25881">
    <property type="entry name" value="HH_YBHG"/>
    <property type="match status" value="1"/>
</dbReference>
<evidence type="ECO:0000259" key="4">
    <source>
        <dbReference type="Pfam" id="PF25881"/>
    </source>
</evidence>
<name>A0ABV8HBZ3_9FLAO</name>
<evidence type="ECO:0000313" key="5">
    <source>
        <dbReference type="EMBL" id="MFC4028407.1"/>
    </source>
</evidence>
<evidence type="ECO:0000256" key="1">
    <source>
        <dbReference type="ARBA" id="ARBA00009477"/>
    </source>
</evidence>
<dbReference type="SUPFAM" id="SSF111369">
    <property type="entry name" value="HlyD-like secretion proteins"/>
    <property type="match status" value="1"/>
</dbReference>
<dbReference type="PANTHER" id="PTHR30469">
    <property type="entry name" value="MULTIDRUG RESISTANCE PROTEIN MDTA"/>
    <property type="match status" value="1"/>
</dbReference>
<comment type="similarity">
    <text evidence="1">Belongs to the membrane fusion protein (MFP) (TC 8.A.1) family.</text>
</comment>
<dbReference type="InterPro" id="IPR059052">
    <property type="entry name" value="HH_YbhG-like"/>
</dbReference>
<keyword evidence="3" id="KW-0812">Transmembrane</keyword>
<evidence type="ECO:0000313" key="6">
    <source>
        <dbReference type="Proteomes" id="UP001595793"/>
    </source>
</evidence>
<protein>
    <submittedName>
        <fullName evidence="5">Efflux RND transporter periplasmic adaptor subunit</fullName>
    </submittedName>
</protein>
<dbReference type="RefSeq" id="WP_290236420.1">
    <property type="nucleotide sequence ID" value="NZ_JAUFPZ010000002.1"/>
</dbReference>
<accession>A0ABV8HBZ3</accession>
<keyword evidence="3" id="KW-0472">Membrane</keyword>
<sequence>MKRTVTIIILAVIFIGFLGSLYYYFQKGQEDPIVYQTEQPSTQTITKKTVATGNIVPLEEILIKPNISGIIDEIYVEAGESVEAGDLIARIRVIPNVTSLQSAKDAVATAKINLDNQKKLYDRQKSLFDKGVISANDFDNTEVAYQRAEQNYKSAQQNFDIVKTGTTSGIGVAANTLIRSTVTGMVLDVPVKTGNQVIESNNFNDGTTLATLADVNKMIFEGKVDESEVGKIKEGLPLEVTVGAIENKTFDAVLDYIAPKGVEENGAIQFEIKGTLDKADATFIRAGLSANASIILEKAEDVLSIKEALVQFDSDSQEPYVEIETGNQQFERKNIQLGVSDGIHVEVKSGIDKDAKIKVWNQLKPAQNVAAN</sequence>
<organism evidence="5 6">
    <name type="scientific">Zunongwangia endophytica</name>
    <dbReference type="NCBI Taxonomy" id="1808945"/>
    <lineage>
        <taxon>Bacteria</taxon>
        <taxon>Pseudomonadati</taxon>
        <taxon>Bacteroidota</taxon>
        <taxon>Flavobacteriia</taxon>
        <taxon>Flavobacteriales</taxon>
        <taxon>Flavobacteriaceae</taxon>
        <taxon>Zunongwangia</taxon>
    </lineage>
</organism>